<feature type="compositionally biased region" description="Low complexity" evidence="1">
    <location>
        <begin position="36"/>
        <end position="50"/>
    </location>
</feature>
<comment type="caution">
    <text evidence="3">The sequence shown here is derived from an EMBL/GenBank/DDBJ whole genome shotgun (WGS) entry which is preliminary data.</text>
</comment>
<dbReference type="Proteomes" id="UP000762676">
    <property type="component" value="Unassembled WGS sequence"/>
</dbReference>
<feature type="compositionally biased region" description="Basic and acidic residues" evidence="1">
    <location>
        <begin position="7"/>
        <end position="28"/>
    </location>
</feature>
<dbReference type="InterPro" id="IPR053019">
    <property type="entry name" value="GATA_zinc_finger"/>
</dbReference>
<feature type="region of interest" description="Disordered" evidence="1">
    <location>
        <begin position="1"/>
        <end position="192"/>
    </location>
</feature>
<evidence type="ECO:0000256" key="2">
    <source>
        <dbReference type="SAM" id="Phobius"/>
    </source>
</evidence>
<reference evidence="3 4" key="1">
    <citation type="journal article" date="2021" name="Elife">
        <title>Chloroplast acquisition without the gene transfer in kleptoplastic sea slugs, Plakobranchus ocellatus.</title>
        <authorList>
            <person name="Maeda T."/>
            <person name="Takahashi S."/>
            <person name="Yoshida T."/>
            <person name="Shimamura S."/>
            <person name="Takaki Y."/>
            <person name="Nagai Y."/>
            <person name="Toyoda A."/>
            <person name="Suzuki Y."/>
            <person name="Arimoto A."/>
            <person name="Ishii H."/>
            <person name="Satoh N."/>
            <person name="Nishiyama T."/>
            <person name="Hasebe M."/>
            <person name="Maruyama T."/>
            <person name="Minagawa J."/>
            <person name="Obokata J."/>
            <person name="Shigenobu S."/>
        </authorList>
    </citation>
    <scope>NUCLEOTIDE SEQUENCE [LARGE SCALE GENOMIC DNA]</scope>
</reference>
<feature type="transmembrane region" description="Helical" evidence="2">
    <location>
        <begin position="338"/>
        <end position="361"/>
    </location>
</feature>
<dbReference type="EMBL" id="BMAT01008128">
    <property type="protein sequence ID" value="GFR78451.1"/>
    <property type="molecule type" value="Genomic_DNA"/>
</dbReference>
<feature type="compositionally biased region" description="Basic and acidic residues" evidence="1">
    <location>
        <begin position="90"/>
        <end position="105"/>
    </location>
</feature>
<keyword evidence="2" id="KW-0472">Membrane</keyword>
<dbReference type="AlphaFoldDB" id="A0AAV4G044"/>
<gene>
    <name evidence="3" type="ORF">ElyMa_003994900</name>
</gene>
<evidence type="ECO:0000256" key="1">
    <source>
        <dbReference type="SAM" id="MobiDB-lite"/>
    </source>
</evidence>
<evidence type="ECO:0000313" key="4">
    <source>
        <dbReference type="Proteomes" id="UP000762676"/>
    </source>
</evidence>
<keyword evidence="2" id="KW-1133">Transmembrane helix</keyword>
<sequence length="399" mass="45264">MDQQRASTKEVKVEGEDKERTSRSFDQKKRNRSRSNSRSSSSSSSSSKSGGSKDRTGKKKNNNKSKSKNNNTKKPSSDNPYKEPNSAQRSGKEDKLKDDNRKADSNNDNNNSSKKQVREIGVVRNINNNNNNNNSSAKIYSRPLTSRARLEGSPSWGYDNSERNPNRRNLGSSTDQVADQRPIFRPWRAPDPERQRLLVERLAPAKPPAPPDPRFNHWKNHFLYYWHIGSEPKPRRQGNYQGSPSRLQHREQTSAHSQNGYDNRLTRRPKTSSARLGRQQNNNNNNNNNNMRLDLTNHPFTGSASVDGRHGMAQRGTQSAREYSSGECPTVRKPNSPGIFVLIILLFTSTLCHLFVCVAGLEGRGAWGWATSLQLQQYKGAIIFSFFESTLDLRILFQF</sequence>
<accession>A0AAV4G044</accession>
<feature type="compositionally biased region" description="Low complexity" evidence="1">
    <location>
        <begin position="68"/>
        <end position="79"/>
    </location>
</feature>
<name>A0AAV4G044_9GAST</name>
<organism evidence="3 4">
    <name type="scientific">Elysia marginata</name>
    <dbReference type="NCBI Taxonomy" id="1093978"/>
    <lineage>
        <taxon>Eukaryota</taxon>
        <taxon>Metazoa</taxon>
        <taxon>Spiralia</taxon>
        <taxon>Lophotrochozoa</taxon>
        <taxon>Mollusca</taxon>
        <taxon>Gastropoda</taxon>
        <taxon>Heterobranchia</taxon>
        <taxon>Euthyneura</taxon>
        <taxon>Panpulmonata</taxon>
        <taxon>Sacoglossa</taxon>
        <taxon>Placobranchoidea</taxon>
        <taxon>Plakobranchidae</taxon>
        <taxon>Elysia</taxon>
    </lineage>
</organism>
<keyword evidence="2" id="KW-0812">Transmembrane</keyword>
<proteinExistence type="predicted"/>
<dbReference type="PANTHER" id="PTHR23353:SF23">
    <property type="entry name" value="PROTEIN HAIRLESS"/>
    <property type="match status" value="1"/>
</dbReference>
<dbReference type="PANTHER" id="PTHR23353">
    <property type="entry name" value="RAB-GAP/TBC-RELATED"/>
    <property type="match status" value="1"/>
</dbReference>
<feature type="compositionally biased region" description="Low complexity" evidence="1">
    <location>
        <begin position="125"/>
        <end position="134"/>
    </location>
</feature>
<keyword evidence="4" id="KW-1185">Reference proteome</keyword>
<feature type="compositionally biased region" description="Basic residues" evidence="1">
    <location>
        <begin position="56"/>
        <end position="67"/>
    </location>
</feature>
<feature type="compositionally biased region" description="Polar residues" evidence="1">
    <location>
        <begin position="271"/>
        <end position="280"/>
    </location>
</feature>
<feature type="region of interest" description="Disordered" evidence="1">
    <location>
        <begin position="234"/>
        <end position="329"/>
    </location>
</feature>
<protein>
    <submittedName>
        <fullName evidence="3">Uncharacterized protein</fullName>
    </submittedName>
</protein>
<feature type="compositionally biased region" description="Low complexity" evidence="1">
    <location>
        <begin position="281"/>
        <end position="290"/>
    </location>
</feature>
<feature type="compositionally biased region" description="Polar residues" evidence="1">
    <location>
        <begin position="167"/>
        <end position="177"/>
    </location>
</feature>
<evidence type="ECO:0000313" key="3">
    <source>
        <dbReference type="EMBL" id="GFR78451.1"/>
    </source>
</evidence>